<keyword evidence="2" id="KW-1185">Reference proteome</keyword>
<name>A0A1H5VQE3_9FIRM</name>
<reference evidence="1 2" key="1">
    <citation type="submission" date="2016-10" db="EMBL/GenBank/DDBJ databases">
        <authorList>
            <person name="de Groot N.N."/>
        </authorList>
    </citation>
    <scope>NUCLEOTIDE SEQUENCE [LARGE SCALE GENOMIC DNA]</scope>
    <source>
        <strain evidence="1 2">D15d</strain>
    </source>
</reference>
<accession>A0A1H5VQE3</accession>
<evidence type="ECO:0000313" key="2">
    <source>
        <dbReference type="Proteomes" id="UP000236726"/>
    </source>
</evidence>
<proteinExistence type="predicted"/>
<protein>
    <submittedName>
        <fullName evidence="1">Uncharacterized protein</fullName>
    </submittedName>
</protein>
<dbReference type="AlphaFoldDB" id="A0A1H5VQE3"/>
<gene>
    <name evidence="1" type="ORF">SAMN05216537_11218</name>
</gene>
<dbReference type="RefSeq" id="WP_103953085.1">
    <property type="nucleotide sequence ID" value="NZ_FNUL01000012.1"/>
</dbReference>
<dbReference type="Proteomes" id="UP000236726">
    <property type="component" value="Unassembled WGS sequence"/>
</dbReference>
<dbReference type="EMBL" id="FNUL01000012">
    <property type="protein sequence ID" value="SEF89226.1"/>
    <property type="molecule type" value="Genomic_DNA"/>
</dbReference>
<organism evidence="1 2">
    <name type="scientific">Lachnospira multipara</name>
    <dbReference type="NCBI Taxonomy" id="28051"/>
    <lineage>
        <taxon>Bacteria</taxon>
        <taxon>Bacillati</taxon>
        <taxon>Bacillota</taxon>
        <taxon>Clostridia</taxon>
        <taxon>Lachnospirales</taxon>
        <taxon>Lachnospiraceae</taxon>
        <taxon>Lachnospira</taxon>
    </lineage>
</organism>
<sequence length="215" mass="25655">MKDLGVYIVDLKEFVGSVVDQLEDFLDAYDIRIDNKDRDVQDPCAAIIYGKDYDYFSDIIISGLKKYHYFELTYDEAKHEATEIVFALLSLLMQKGHVPDIEYDFNELVDSIEKTYEFWGLVSKLKEKYEKIDDKLAKYIHEHKMMEEIKQDIMDIVTIDPKKFPKYKIRQRIAEKCAVDYVIGCEYDCNKSYWENLEALKRENEKFFLNHPEYE</sequence>
<evidence type="ECO:0000313" key="1">
    <source>
        <dbReference type="EMBL" id="SEF89226.1"/>
    </source>
</evidence>